<evidence type="ECO:0000256" key="3">
    <source>
        <dbReference type="PROSITE-ProRule" id="PRU00339"/>
    </source>
</evidence>
<feature type="transmembrane region" description="Helical" evidence="4">
    <location>
        <begin position="304"/>
        <end position="323"/>
    </location>
</feature>
<reference evidence="5 6" key="1">
    <citation type="submission" date="2007-10" db="EMBL/GenBank/DDBJ databases">
        <title>Complete sequence of Desulfococcus oleovorans Hxd3.</title>
        <authorList>
            <consortium name="US DOE Joint Genome Institute"/>
            <person name="Copeland A."/>
            <person name="Lucas S."/>
            <person name="Lapidus A."/>
            <person name="Barry K."/>
            <person name="Glavina del Rio T."/>
            <person name="Dalin E."/>
            <person name="Tice H."/>
            <person name="Pitluck S."/>
            <person name="Kiss H."/>
            <person name="Brettin T."/>
            <person name="Bruce D."/>
            <person name="Detter J.C."/>
            <person name="Han C."/>
            <person name="Schmutz J."/>
            <person name="Larimer F."/>
            <person name="Land M."/>
            <person name="Hauser L."/>
            <person name="Kyrpides N."/>
            <person name="Kim E."/>
            <person name="Wawrik B."/>
            <person name="Richardson P."/>
        </authorList>
    </citation>
    <scope>NUCLEOTIDE SEQUENCE [LARGE SCALE GENOMIC DNA]</scope>
    <source>
        <strain evidence="6">DSM 6200 / JCM 39069 / Hxd3</strain>
    </source>
</reference>
<dbReference type="AlphaFoldDB" id="A8ZZA2"/>
<proteinExistence type="predicted"/>
<feature type="transmembrane region" description="Helical" evidence="4">
    <location>
        <begin position="175"/>
        <end position="202"/>
    </location>
</feature>
<dbReference type="SMART" id="SM00028">
    <property type="entry name" value="TPR"/>
    <property type="match status" value="4"/>
</dbReference>
<keyword evidence="6" id="KW-1185">Reference proteome</keyword>
<keyword evidence="1" id="KW-0677">Repeat</keyword>
<organism evidence="5 6">
    <name type="scientific">Desulfosudis oleivorans (strain DSM 6200 / JCM 39069 / Hxd3)</name>
    <name type="common">Desulfococcus oleovorans</name>
    <dbReference type="NCBI Taxonomy" id="96561"/>
    <lineage>
        <taxon>Bacteria</taxon>
        <taxon>Pseudomonadati</taxon>
        <taxon>Thermodesulfobacteriota</taxon>
        <taxon>Desulfobacteria</taxon>
        <taxon>Desulfobacterales</taxon>
        <taxon>Desulfosudaceae</taxon>
        <taxon>Desulfosudis</taxon>
    </lineage>
</organism>
<gene>
    <name evidence="5" type="ordered locus">Dole_1451</name>
</gene>
<keyword evidence="4" id="KW-1133">Transmembrane helix</keyword>
<keyword evidence="4" id="KW-0812">Transmembrane</keyword>
<dbReference type="GO" id="GO:0030968">
    <property type="term" value="P:endoplasmic reticulum unfolded protein response"/>
    <property type="evidence" value="ECO:0007669"/>
    <property type="project" value="TreeGrafter"/>
</dbReference>
<feature type="transmembrane region" description="Helical" evidence="4">
    <location>
        <begin position="96"/>
        <end position="114"/>
    </location>
</feature>
<dbReference type="EMBL" id="CP000859">
    <property type="protein sequence ID" value="ABW67255.1"/>
    <property type="molecule type" value="Genomic_DNA"/>
</dbReference>
<feature type="transmembrane region" description="Helical" evidence="4">
    <location>
        <begin position="394"/>
        <end position="411"/>
    </location>
</feature>
<dbReference type="OrthoDB" id="9807628at2"/>
<dbReference type="PANTHER" id="PTHR44227">
    <property type="match status" value="1"/>
</dbReference>
<dbReference type="InterPro" id="IPR019734">
    <property type="entry name" value="TPR_rpt"/>
</dbReference>
<name>A8ZZA2_DESOH</name>
<feature type="transmembrane region" description="Helical" evidence="4">
    <location>
        <begin position="121"/>
        <end position="137"/>
    </location>
</feature>
<evidence type="ECO:0000256" key="2">
    <source>
        <dbReference type="ARBA" id="ARBA00022803"/>
    </source>
</evidence>
<dbReference type="KEGG" id="dol:Dole_1451"/>
<keyword evidence="2 3" id="KW-0802">TPR repeat</keyword>
<evidence type="ECO:0000256" key="1">
    <source>
        <dbReference type="ARBA" id="ARBA00022737"/>
    </source>
</evidence>
<dbReference type="PANTHER" id="PTHR44227:SF3">
    <property type="entry name" value="PROTEIN O-MANNOSYL-TRANSFERASE TMTC4"/>
    <property type="match status" value="1"/>
</dbReference>
<evidence type="ECO:0000256" key="4">
    <source>
        <dbReference type="SAM" id="Phobius"/>
    </source>
</evidence>
<protein>
    <submittedName>
        <fullName evidence="5">TPR repeat-containing protein</fullName>
    </submittedName>
</protein>
<evidence type="ECO:0000313" key="5">
    <source>
        <dbReference type="EMBL" id="ABW67255.1"/>
    </source>
</evidence>
<dbReference type="Pfam" id="PF13424">
    <property type="entry name" value="TPR_12"/>
    <property type="match status" value="1"/>
</dbReference>
<dbReference type="STRING" id="96561.Dole_1451"/>
<dbReference type="PROSITE" id="PS50005">
    <property type="entry name" value="TPR"/>
    <property type="match status" value="2"/>
</dbReference>
<feature type="transmembrane region" description="Helical" evidence="4">
    <location>
        <begin position="12"/>
        <end position="33"/>
    </location>
</feature>
<keyword evidence="4" id="KW-0472">Membrane</keyword>
<dbReference type="InterPro" id="IPR052346">
    <property type="entry name" value="O-mannosyl-transferase_TMTC"/>
</dbReference>
<dbReference type="eggNOG" id="COG0457">
    <property type="taxonomic scope" value="Bacteria"/>
</dbReference>
<dbReference type="GO" id="GO:0035269">
    <property type="term" value="P:protein O-linked glycosylation via mannose"/>
    <property type="evidence" value="ECO:0007669"/>
    <property type="project" value="TreeGrafter"/>
</dbReference>
<feature type="repeat" description="TPR" evidence="3">
    <location>
        <begin position="436"/>
        <end position="469"/>
    </location>
</feature>
<feature type="transmembrane region" description="Helical" evidence="4">
    <location>
        <begin position="362"/>
        <end position="382"/>
    </location>
</feature>
<feature type="transmembrane region" description="Helical" evidence="4">
    <location>
        <begin position="330"/>
        <end position="350"/>
    </location>
</feature>
<feature type="transmembrane region" description="Helical" evidence="4">
    <location>
        <begin position="149"/>
        <end position="166"/>
    </location>
</feature>
<evidence type="ECO:0000313" key="6">
    <source>
        <dbReference type="Proteomes" id="UP000008561"/>
    </source>
</evidence>
<dbReference type="GO" id="GO:0000030">
    <property type="term" value="F:mannosyltransferase activity"/>
    <property type="evidence" value="ECO:0007669"/>
    <property type="project" value="TreeGrafter"/>
</dbReference>
<feature type="transmembrane region" description="Helical" evidence="4">
    <location>
        <begin position="265"/>
        <end position="284"/>
    </location>
</feature>
<feature type="repeat" description="TPR" evidence="3">
    <location>
        <begin position="504"/>
        <end position="537"/>
    </location>
</feature>
<feature type="transmembrane region" description="Helical" evidence="4">
    <location>
        <begin position="237"/>
        <end position="258"/>
    </location>
</feature>
<dbReference type="SUPFAM" id="SSF48452">
    <property type="entry name" value="TPR-like"/>
    <property type="match status" value="1"/>
</dbReference>
<dbReference type="Proteomes" id="UP000008561">
    <property type="component" value="Chromosome"/>
</dbReference>
<accession>A8ZZA2</accession>
<dbReference type="HOGENOM" id="CLU_011615_5_0_7"/>
<sequence length="585" mass="65251">MKIMPSATNRYFLPVFLVSLGLVFINLFVYFQILDFSMVYFEEEEAFIVFADGVTLNNIKKIFIDAATSKNWYQPIALASCMLDAEFLGSAFGPRHMVDLCLHIGSVLMIFLFFRMATGTVWPSAGLAGLFAVHPINVESVAWVGHHDAGLTLFFLSFCLVVYFYYVRSPSITRYLICFACFLLALFSHPRILTFPLLLMLLDFWPLSRINRRARKSQVLSNGQVSFTSTLHIREKFPFFCVSLLMVGLGGISELSTFSLSSESLFLEISLIPKILVSYGAYLWRIVLFTGVESNRYIMPYSISTWQVVASLMVLVAISICAFRLAKKGHFYFAVGWAWFLIAMAPGALANAATNSLFADRYAYLGAIGIFIIFVWGVPRMLEALGVAGTLKRITVIGLSCLVLAVLMHTARSQAGHWRDSLSLVRHTLAVVPPERISHESVGAVFLENNAIEEAVHHFSMALRSNPDSASVHVNISSALIRACQPERAIYHCKKALLIDPENSEAHHNFGNALLDLGDCDGAIIHFRRALELHSASYQTYNSMAVALLCKGDKKNAVAFLKKALAIYPAYETARKNLDRITGEY</sequence>
<dbReference type="Gene3D" id="1.25.40.10">
    <property type="entry name" value="Tetratricopeptide repeat domain"/>
    <property type="match status" value="1"/>
</dbReference>
<dbReference type="InterPro" id="IPR011990">
    <property type="entry name" value="TPR-like_helical_dom_sf"/>
</dbReference>